<dbReference type="AlphaFoldDB" id="A0A9P5WZC1"/>
<dbReference type="Proteomes" id="UP000807342">
    <property type="component" value="Unassembled WGS sequence"/>
</dbReference>
<dbReference type="EMBL" id="MU151782">
    <property type="protein sequence ID" value="KAF9441799.1"/>
    <property type="molecule type" value="Genomic_DNA"/>
</dbReference>
<evidence type="ECO:0000313" key="1">
    <source>
        <dbReference type="EMBL" id="KAF9441799.1"/>
    </source>
</evidence>
<organism evidence="1 2">
    <name type="scientific">Macrolepiota fuliginosa MF-IS2</name>
    <dbReference type="NCBI Taxonomy" id="1400762"/>
    <lineage>
        <taxon>Eukaryota</taxon>
        <taxon>Fungi</taxon>
        <taxon>Dikarya</taxon>
        <taxon>Basidiomycota</taxon>
        <taxon>Agaricomycotina</taxon>
        <taxon>Agaricomycetes</taxon>
        <taxon>Agaricomycetidae</taxon>
        <taxon>Agaricales</taxon>
        <taxon>Agaricineae</taxon>
        <taxon>Agaricaceae</taxon>
        <taxon>Macrolepiota</taxon>
    </lineage>
</organism>
<reference evidence="1" key="1">
    <citation type="submission" date="2020-11" db="EMBL/GenBank/DDBJ databases">
        <authorList>
            <consortium name="DOE Joint Genome Institute"/>
            <person name="Ahrendt S."/>
            <person name="Riley R."/>
            <person name="Andreopoulos W."/>
            <person name="Labutti K."/>
            <person name="Pangilinan J."/>
            <person name="Ruiz-Duenas F.J."/>
            <person name="Barrasa J.M."/>
            <person name="Sanchez-Garcia M."/>
            <person name="Camarero S."/>
            <person name="Miyauchi S."/>
            <person name="Serrano A."/>
            <person name="Linde D."/>
            <person name="Babiker R."/>
            <person name="Drula E."/>
            <person name="Ayuso-Fernandez I."/>
            <person name="Pacheco R."/>
            <person name="Padilla G."/>
            <person name="Ferreira P."/>
            <person name="Barriuso J."/>
            <person name="Kellner H."/>
            <person name="Castanera R."/>
            <person name="Alfaro M."/>
            <person name="Ramirez L."/>
            <person name="Pisabarro A.G."/>
            <person name="Kuo A."/>
            <person name="Tritt A."/>
            <person name="Lipzen A."/>
            <person name="He G."/>
            <person name="Yan M."/>
            <person name="Ng V."/>
            <person name="Cullen D."/>
            <person name="Martin F."/>
            <person name="Rosso M.-N."/>
            <person name="Henrissat B."/>
            <person name="Hibbett D."/>
            <person name="Martinez A.T."/>
            <person name="Grigoriev I.V."/>
        </authorList>
    </citation>
    <scope>NUCLEOTIDE SEQUENCE</scope>
    <source>
        <strain evidence="1">MF-IS2</strain>
    </source>
</reference>
<comment type="caution">
    <text evidence="1">The sequence shown here is derived from an EMBL/GenBank/DDBJ whole genome shotgun (WGS) entry which is preliminary data.</text>
</comment>
<proteinExistence type="predicted"/>
<evidence type="ECO:0000313" key="2">
    <source>
        <dbReference type="Proteomes" id="UP000807342"/>
    </source>
</evidence>
<protein>
    <submittedName>
        <fullName evidence="1">Uncharacterized protein</fullName>
    </submittedName>
</protein>
<keyword evidence="2" id="KW-1185">Reference proteome</keyword>
<sequence length="169" mass="19132">MTTISIVVVECNSGSIGEETCQLDYPIDKQGTSIAQITVQYGSMVMQDLNIAPGKQMLAKEVKSVIDNDLYSLEKKLKLIFEAHGVNKGWCNKLFTYTKELAADTLSLMTINSKGINYLTYKFITLWNLNKLTGRYAELKDDPYYKDCCGVPMNLIYRQLPSPLFKSYI</sequence>
<gene>
    <name evidence="1" type="ORF">P691DRAFT_790648</name>
</gene>
<name>A0A9P5WZC1_9AGAR</name>
<accession>A0A9P5WZC1</accession>